<dbReference type="AlphaFoldDB" id="A0A2Z4II84"/>
<gene>
    <name evidence="1" type="ORF">DN752_08880</name>
</gene>
<keyword evidence="2" id="KW-1185">Reference proteome</keyword>
<dbReference type="PROSITE" id="PS51257">
    <property type="entry name" value="PROKAR_LIPOPROTEIN"/>
    <property type="match status" value="1"/>
</dbReference>
<dbReference type="KEGG" id="est:DN752_08880"/>
<evidence type="ECO:0000313" key="1">
    <source>
        <dbReference type="EMBL" id="AWW30228.1"/>
    </source>
</evidence>
<name>A0A2Z4II84_9BACT</name>
<protein>
    <submittedName>
        <fullName evidence="1">Uncharacterized protein</fullName>
    </submittedName>
</protein>
<evidence type="ECO:0000313" key="2">
    <source>
        <dbReference type="Proteomes" id="UP000248688"/>
    </source>
</evidence>
<proteinExistence type="predicted"/>
<reference evidence="1 2" key="1">
    <citation type="submission" date="2018-06" db="EMBL/GenBank/DDBJ databases">
        <title>Echinicola strongylocentroti sp. nov., isolated from a sea urchin Strongylocentrotus intermedius.</title>
        <authorList>
            <person name="Bae S.S."/>
        </authorList>
    </citation>
    <scope>NUCLEOTIDE SEQUENCE [LARGE SCALE GENOMIC DNA]</scope>
    <source>
        <strain evidence="1 2">MEBiC08714</strain>
    </source>
</reference>
<dbReference type="RefSeq" id="WP_112783612.1">
    <property type="nucleotide sequence ID" value="NZ_CP030041.1"/>
</dbReference>
<dbReference type="EMBL" id="CP030041">
    <property type="protein sequence ID" value="AWW30228.1"/>
    <property type="molecule type" value="Genomic_DNA"/>
</dbReference>
<organism evidence="1 2">
    <name type="scientific">Echinicola strongylocentroti</name>
    <dbReference type="NCBI Taxonomy" id="1795355"/>
    <lineage>
        <taxon>Bacteria</taxon>
        <taxon>Pseudomonadati</taxon>
        <taxon>Bacteroidota</taxon>
        <taxon>Cytophagia</taxon>
        <taxon>Cytophagales</taxon>
        <taxon>Cyclobacteriaceae</taxon>
        <taxon>Echinicola</taxon>
    </lineage>
</organism>
<sequence>MRNLYIIVTLAVAIASCDPVTFISYKIENSSNEELSIYFYSSINEVQDTLVLKAKSTEFWQDVSVGADTPEKIDLNQYYDSIKVESANRVIINYTPETTGKTIYDYSYWSEHKKGKRNYEYVYEITEEDLASGAGQ</sequence>
<dbReference type="Proteomes" id="UP000248688">
    <property type="component" value="Chromosome"/>
</dbReference>
<accession>A0A2Z4II84</accession>